<gene>
    <name evidence="2" type="ORF">MSPICULIGERA_LOCUS8297</name>
</gene>
<sequence>MGDNTPDGALPLVHHLAHLDGRCKKLDIATTASPGTTTSMIAVCPSPPNSLIDDKLECYSTPPPWYKEGPCGRFAVSGTQDGDEEKLSPEPRPCH</sequence>
<dbReference type="EMBL" id="CATQJA010002151">
    <property type="protein sequence ID" value="CAJ0569839.1"/>
    <property type="molecule type" value="Genomic_DNA"/>
</dbReference>
<protein>
    <submittedName>
        <fullName evidence="2">Uncharacterized protein</fullName>
    </submittedName>
</protein>
<evidence type="ECO:0000256" key="1">
    <source>
        <dbReference type="SAM" id="MobiDB-lite"/>
    </source>
</evidence>
<comment type="caution">
    <text evidence="2">The sequence shown here is derived from an EMBL/GenBank/DDBJ whole genome shotgun (WGS) entry which is preliminary data.</text>
</comment>
<accession>A0AA36CK46</accession>
<feature type="non-terminal residue" evidence="2">
    <location>
        <position position="95"/>
    </location>
</feature>
<keyword evidence="3" id="KW-1185">Reference proteome</keyword>
<feature type="compositionally biased region" description="Basic and acidic residues" evidence="1">
    <location>
        <begin position="85"/>
        <end position="95"/>
    </location>
</feature>
<name>A0AA36CK46_9BILA</name>
<organism evidence="2 3">
    <name type="scientific">Mesorhabditis spiculigera</name>
    <dbReference type="NCBI Taxonomy" id="96644"/>
    <lineage>
        <taxon>Eukaryota</taxon>
        <taxon>Metazoa</taxon>
        <taxon>Ecdysozoa</taxon>
        <taxon>Nematoda</taxon>
        <taxon>Chromadorea</taxon>
        <taxon>Rhabditida</taxon>
        <taxon>Rhabditina</taxon>
        <taxon>Rhabditomorpha</taxon>
        <taxon>Rhabditoidea</taxon>
        <taxon>Rhabditidae</taxon>
        <taxon>Mesorhabditinae</taxon>
        <taxon>Mesorhabditis</taxon>
    </lineage>
</organism>
<dbReference type="AlphaFoldDB" id="A0AA36CK46"/>
<proteinExistence type="predicted"/>
<evidence type="ECO:0000313" key="3">
    <source>
        <dbReference type="Proteomes" id="UP001177023"/>
    </source>
</evidence>
<reference evidence="2" key="1">
    <citation type="submission" date="2023-06" db="EMBL/GenBank/DDBJ databases">
        <authorList>
            <person name="Delattre M."/>
        </authorList>
    </citation>
    <scope>NUCLEOTIDE SEQUENCE</scope>
    <source>
        <strain evidence="2">AF72</strain>
    </source>
</reference>
<feature type="region of interest" description="Disordered" evidence="1">
    <location>
        <begin position="72"/>
        <end position="95"/>
    </location>
</feature>
<evidence type="ECO:0000313" key="2">
    <source>
        <dbReference type="EMBL" id="CAJ0569839.1"/>
    </source>
</evidence>
<dbReference type="Proteomes" id="UP001177023">
    <property type="component" value="Unassembled WGS sequence"/>
</dbReference>